<dbReference type="GO" id="GO:0004252">
    <property type="term" value="F:serine-type endopeptidase activity"/>
    <property type="evidence" value="ECO:0007669"/>
    <property type="project" value="UniProtKB-UniRule"/>
</dbReference>
<dbReference type="InterPro" id="IPR001733">
    <property type="entry name" value="Peptidase_S26B"/>
</dbReference>
<comment type="caution">
    <text evidence="7">The sequence shown here is derived from an EMBL/GenBank/DDBJ whole genome shotgun (WGS) entry which is preliminary data.</text>
</comment>
<dbReference type="EC" id="3.4.21.89" evidence="5"/>
<feature type="transmembrane region" description="Helical" evidence="6">
    <location>
        <begin position="153"/>
        <end position="175"/>
    </location>
</feature>
<keyword evidence="8" id="KW-1185">Reference proteome</keyword>
<dbReference type="NCBIfam" id="NF046067">
    <property type="entry name" value="SigPepSipWBacil"/>
    <property type="match status" value="1"/>
</dbReference>
<dbReference type="PANTHER" id="PTHR10806:SF6">
    <property type="entry name" value="SIGNAL PEPTIDASE COMPLEX CATALYTIC SUBUNIT SEC11"/>
    <property type="match status" value="1"/>
</dbReference>
<dbReference type="AlphaFoldDB" id="A0A4R2P5Z6"/>
<keyword evidence="2 6" id="KW-0812">Transmembrane</keyword>
<dbReference type="GO" id="GO:0009003">
    <property type="term" value="F:signal peptidase activity"/>
    <property type="evidence" value="ECO:0007669"/>
    <property type="project" value="UniProtKB-EC"/>
</dbReference>
<dbReference type="SUPFAM" id="SSF51306">
    <property type="entry name" value="LexA/Signal peptidase"/>
    <property type="match status" value="1"/>
</dbReference>
<evidence type="ECO:0000256" key="6">
    <source>
        <dbReference type="SAM" id="Phobius"/>
    </source>
</evidence>
<comment type="subcellular location">
    <subcellularLocation>
        <location evidence="1">Membrane</location>
    </subcellularLocation>
</comment>
<sequence length="191" mass="21373">MTFHTFKKWVSRFVTTILFITLLFMGFVVISSKASGGEPNFFGYQLKSVLSGSMEPTFLTGSIIAVKPIENKTNLKKGKVITFLKDQHTVVTHRIHEVKGTGSHTQYITKGDNNEEADREPVLAKNVMAVYTGFTIPYVGYFMNYAQSKEGTAILLVLPGILLIIYSVITIWRAIKDLEDPKEKDTSTVSQ</sequence>
<protein>
    <recommendedName>
        <fullName evidence="5">Signal peptidase I</fullName>
        <ecNumber evidence="5">3.4.21.89</ecNumber>
    </recommendedName>
</protein>
<evidence type="ECO:0000313" key="7">
    <source>
        <dbReference type="EMBL" id="TCP30242.1"/>
    </source>
</evidence>
<reference evidence="7 8" key="1">
    <citation type="submission" date="2019-03" db="EMBL/GenBank/DDBJ databases">
        <title>Genomic Encyclopedia of Type Strains, Phase IV (KMG-IV): sequencing the most valuable type-strain genomes for metagenomic binning, comparative biology and taxonomic classification.</title>
        <authorList>
            <person name="Goeker M."/>
        </authorList>
    </citation>
    <scope>NUCLEOTIDE SEQUENCE [LARGE SCALE GENOMIC DNA]</scope>
    <source>
        <strain evidence="7 8">DSM 19377</strain>
    </source>
</reference>
<evidence type="ECO:0000256" key="3">
    <source>
        <dbReference type="ARBA" id="ARBA00022989"/>
    </source>
</evidence>
<dbReference type="RefSeq" id="WP_132744805.1">
    <property type="nucleotide sequence ID" value="NZ_SLXK01000006.1"/>
</dbReference>
<dbReference type="InterPro" id="IPR036286">
    <property type="entry name" value="LexA/Signal_pep-like_sf"/>
</dbReference>
<dbReference type="NCBIfam" id="TIGR02228">
    <property type="entry name" value="sigpep_I_arch"/>
    <property type="match status" value="1"/>
</dbReference>
<dbReference type="PRINTS" id="PR00728">
    <property type="entry name" value="SIGNALPTASE"/>
</dbReference>
<proteinExistence type="predicted"/>
<gene>
    <name evidence="7" type="ORF">EV207_10665</name>
</gene>
<feature type="transmembrane region" description="Helical" evidence="6">
    <location>
        <begin position="128"/>
        <end position="146"/>
    </location>
</feature>
<dbReference type="CDD" id="cd06462">
    <property type="entry name" value="Peptidase_S24_S26"/>
    <property type="match status" value="1"/>
</dbReference>
<evidence type="ECO:0000256" key="5">
    <source>
        <dbReference type="NCBIfam" id="TIGR02228"/>
    </source>
</evidence>
<evidence type="ECO:0000256" key="1">
    <source>
        <dbReference type="ARBA" id="ARBA00004370"/>
    </source>
</evidence>
<dbReference type="GO" id="GO:0006465">
    <property type="term" value="P:signal peptide processing"/>
    <property type="evidence" value="ECO:0007669"/>
    <property type="project" value="UniProtKB-UniRule"/>
</dbReference>
<dbReference type="PANTHER" id="PTHR10806">
    <property type="entry name" value="SIGNAL PEPTIDASE COMPLEX CATALYTIC SUBUNIT SEC11"/>
    <property type="match status" value="1"/>
</dbReference>
<organism evidence="7 8">
    <name type="scientific">Scopulibacillus darangshiensis</name>
    <dbReference type="NCBI Taxonomy" id="442528"/>
    <lineage>
        <taxon>Bacteria</taxon>
        <taxon>Bacillati</taxon>
        <taxon>Bacillota</taxon>
        <taxon>Bacilli</taxon>
        <taxon>Bacillales</taxon>
        <taxon>Sporolactobacillaceae</taxon>
        <taxon>Scopulibacillus</taxon>
    </lineage>
</organism>
<accession>A0A4R2P5Z6</accession>
<dbReference type="Gene3D" id="2.10.109.10">
    <property type="entry name" value="Umud Fragment, subunit A"/>
    <property type="match status" value="1"/>
</dbReference>
<keyword evidence="3 6" id="KW-1133">Transmembrane helix</keyword>
<dbReference type="EMBL" id="SLXK01000006">
    <property type="protein sequence ID" value="TCP30242.1"/>
    <property type="molecule type" value="Genomic_DNA"/>
</dbReference>
<evidence type="ECO:0000313" key="8">
    <source>
        <dbReference type="Proteomes" id="UP000295416"/>
    </source>
</evidence>
<dbReference type="GO" id="GO:0016020">
    <property type="term" value="C:membrane"/>
    <property type="evidence" value="ECO:0007669"/>
    <property type="project" value="UniProtKB-SubCell"/>
</dbReference>
<name>A0A4R2P5Z6_9BACL</name>
<dbReference type="Proteomes" id="UP000295416">
    <property type="component" value="Unassembled WGS sequence"/>
</dbReference>
<evidence type="ECO:0000256" key="2">
    <source>
        <dbReference type="ARBA" id="ARBA00022692"/>
    </source>
</evidence>
<keyword evidence="4 6" id="KW-0472">Membrane</keyword>
<dbReference type="OrthoDB" id="2243765at2"/>
<evidence type="ECO:0000256" key="4">
    <source>
        <dbReference type="ARBA" id="ARBA00023136"/>
    </source>
</evidence>